<dbReference type="AlphaFoldDB" id="A0A3Q9G595"/>
<accession>A0A3Q9G595</accession>
<name>A0A3Q9G595_9ACTO</name>
<dbReference type="OrthoDB" id="5191916at2"/>
<dbReference type="KEGG" id="flh:EJ997_10370"/>
<dbReference type="EMBL" id="CP034593">
    <property type="protein sequence ID" value="AZQ77688.1"/>
    <property type="molecule type" value="Genomic_DNA"/>
</dbReference>
<gene>
    <name evidence="1" type="ORF">EJ997_10370</name>
</gene>
<reference evidence="1 2" key="1">
    <citation type="submission" date="2018-12" db="EMBL/GenBank/DDBJ databases">
        <title>Complete genome sequence of Flaviflexus sp. H23T48.</title>
        <authorList>
            <person name="Bae J.-W."/>
            <person name="Lee J.-Y."/>
        </authorList>
    </citation>
    <scope>NUCLEOTIDE SEQUENCE [LARGE SCALE GENOMIC DNA]</scope>
    <source>
        <strain evidence="1 2">H23T48</strain>
    </source>
</reference>
<evidence type="ECO:0000313" key="1">
    <source>
        <dbReference type="EMBL" id="AZQ77688.1"/>
    </source>
</evidence>
<protein>
    <submittedName>
        <fullName evidence="1">Uncharacterized protein</fullName>
    </submittedName>
</protein>
<proteinExistence type="predicted"/>
<evidence type="ECO:0000313" key="2">
    <source>
        <dbReference type="Proteomes" id="UP000280344"/>
    </source>
</evidence>
<sequence>MDAKRGRAVKTPPMLPRLASFRMDEREYLDFLYSQFMESLVHEAPPWKDGLSRVRLRRYPEVDGRHQCFWHIVSGSEDKNSERTLDEERCIRLPWVRYFIDEFTSHYPRYVDILWWIDRKRARHPRYVLSNSDFSFVVIVEERPTYALLVTAFHVERDRRRRKFQDEFIAFWQKQKPLA</sequence>
<organism evidence="1 2">
    <name type="scientific">Flaviflexus ciconiae</name>
    <dbReference type="NCBI Taxonomy" id="2496867"/>
    <lineage>
        <taxon>Bacteria</taxon>
        <taxon>Bacillati</taxon>
        <taxon>Actinomycetota</taxon>
        <taxon>Actinomycetes</taxon>
        <taxon>Actinomycetales</taxon>
        <taxon>Actinomycetaceae</taxon>
        <taxon>Flaviflexus</taxon>
    </lineage>
</organism>
<dbReference type="RefSeq" id="WP_126704491.1">
    <property type="nucleotide sequence ID" value="NZ_CP034593.1"/>
</dbReference>
<dbReference type="Proteomes" id="UP000280344">
    <property type="component" value="Chromosome"/>
</dbReference>
<keyword evidence="2" id="KW-1185">Reference proteome</keyword>